<dbReference type="InterPro" id="IPR003591">
    <property type="entry name" value="Leu-rich_rpt_typical-subtyp"/>
</dbReference>
<dbReference type="GO" id="GO:0007165">
    <property type="term" value="P:signal transduction"/>
    <property type="evidence" value="ECO:0007669"/>
    <property type="project" value="InterPro"/>
</dbReference>
<dbReference type="SMART" id="SM00082">
    <property type="entry name" value="LRRCT"/>
    <property type="match status" value="1"/>
</dbReference>
<dbReference type="SUPFAM" id="SSF52200">
    <property type="entry name" value="Toll/Interleukin receptor TIR domain"/>
    <property type="match status" value="1"/>
</dbReference>
<dbReference type="Pfam" id="PF13855">
    <property type="entry name" value="LRR_8"/>
    <property type="match status" value="2"/>
</dbReference>
<dbReference type="GO" id="GO:0038023">
    <property type="term" value="F:signaling receptor activity"/>
    <property type="evidence" value="ECO:0007669"/>
    <property type="project" value="TreeGrafter"/>
</dbReference>
<reference evidence="14 15" key="1">
    <citation type="submission" date="2020-06" db="EMBL/GenBank/DDBJ databases">
        <authorList>
            <person name="Li R."/>
            <person name="Bekaert M."/>
        </authorList>
    </citation>
    <scope>NUCLEOTIDE SEQUENCE [LARGE SCALE GENOMIC DNA]</scope>
    <source>
        <strain evidence="15">wild</strain>
    </source>
</reference>
<proteinExistence type="inferred from homology"/>
<dbReference type="PROSITE" id="PS50104">
    <property type="entry name" value="TIR"/>
    <property type="match status" value="1"/>
</dbReference>
<evidence type="ECO:0000256" key="7">
    <source>
        <dbReference type="ARBA" id="ARBA00022989"/>
    </source>
</evidence>
<feature type="domain" description="TIR" evidence="13">
    <location>
        <begin position="559"/>
        <end position="689"/>
    </location>
</feature>
<dbReference type="EMBL" id="CACVKT020009193">
    <property type="protein sequence ID" value="CAC5420899.1"/>
    <property type="molecule type" value="Genomic_DNA"/>
</dbReference>
<evidence type="ECO:0000256" key="4">
    <source>
        <dbReference type="ARBA" id="ARBA00022692"/>
    </source>
</evidence>
<dbReference type="PANTHER" id="PTHR24365">
    <property type="entry name" value="TOLL-LIKE RECEPTOR"/>
    <property type="match status" value="1"/>
</dbReference>
<keyword evidence="8 11" id="KW-0472">Membrane</keyword>
<feature type="signal peptide" evidence="12">
    <location>
        <begin position="1"/>
        <end position="22"/>
    </location>
</feature>
<keyword evidence="4 11" id="KW-0812">Transmembrane</keyword>
<evidence type="ECO:0000256" key="2">
    <source>
        <dbReference type="ARBA" id="ARBA00009634"/>
    </source>
</evidence>
<dbReference type="InterPro" id="IPR032675">
    <property type="entry name" value="LRR_dom_sf"/>
</dbReference>
<evidence type="ECO:0000313" key="15">
    <source>
        <dbReference type="Proteomes" id="UP000507470"/>
    </source>
</evidence>
<protein>
    <recommendedName>
        <fullName evidence="13">TIR domain-containing protein</fullName>
    </recommendedName>
</protein>
<name>A0A6J8EJS0_MYTCO</name>
<dbReference type="Pfam" id="PF13306">
    <property type="entry name" value="LRR_5"/>
    <property type="match status" value="1"/>
</dbReference>
<evidence type="ECO:0000256" key="6">
    <source>
        <dbReference type="ARBA" id="ARBA00022737"/>
    </source>
</evidence>
<dbReference type="Gene3D" id="3.80.10.10">
    <property type="entry name" value="Ribonuclease Inhibitor"/>
    <property type="match status" value="2"/>
</dbReference>
<dbReference type="Pfam" id="PF01582">
    <property type="entry name" value="TIR"/>
    <property type="match status" value="1"/>
</dbReference>
<dbReference type="AlphaFoldDB" id="A0A6J8EJS0"/>
<feature type="chain" id="PRO_5026661094" description="TIR domain-containing protein" evidence="12">
    <location>
        <begin position="23"/>
        <end position="689"/>
    </location>
</feature>
<evidence type="ECO:0000256" key="1">
    <source>
        <dbReference type="ARBA" id="ARBA00004479"/>
    </source>
</evidence>
<keyword evidence="5 12" id="KW-0732">Signal</keyword>
<dbReference type="InterPro" id="IPR026906">
    <property type="entry name" value="LRR_5"/>
</dbReference>
<dbReference type="InterPro" id="IPR035897">
    <property type="entry name" value="Toll_tir_struct_dom_sf"/>
</dbReference>
<dbReference type="SUPFAM" id="SSF52058">
    <property type="entry name" value="L domain-like"/>
    <property type="match status" value="2"/>
</dbReference>
<dbReference type="Proteomes" id="UP000507470">
    <property type="component" value="Unassembled WGS sequence"/>
</dbReference>
<evidence type="ECO:0000256" key="8">
    <source>
        <dbReference type="ARBA" id="ARBA00023136"/>
    </source>
</evidence>
<dbReference type="PANTHER" id="PTHR24365:SF541">
    <property type="entry name" value="PROTEIN TOLL-RELATED"/>
    <property type="match status" value="1"/>
</dbReference>
<evidence type="ECO:0000256" key="12">
    <source>
        <dbReference type="SAM" id="SignalP"/>
    </source>
</evidence>
<organism evidence="14 15">
    <name type="scientific">Mytilus coruscus</name>
    <name type="common">Sea mussel</name>
    <dbReference type="NCBI Taxonomy" id="42192"/>
    <lineage>
        <taxon>Eukaryota</taxon>
        <taxon>Metazoa</taxon>
        <taxon>Spiralia</taxon>
        <taxon>Lophotrochozoa</taxon>
        <taxon>Mollusca</taxon>
        <taxon>Bivalvia</taxon>
        <taxon>Autobranchia</taxon>
        <taxon>Pteriomorphia</taxon>
        <taxon>Mytilida</taxon>
        <taxon>Mytiloidea</taxon>
        <taxon>Mytilidae</taxon>
        <taxon>Mytilinae</taxon>
        <taxon>Mytilus</taxon>
    </lineage>
</organism>
<keyword evidence="3" id="KW-0433">Leucine-rich repeat</keyword>
<dbReference type="InterPro" id="IPR000157">
    <property type="entry name" value="TIR_dom"/>
</dbReference>
<accession>A0A6J8EJS0</accession>
<keyword evidence="6" id="KW-0677">Repeat</keyword>
<keyword evidence="9" id="KW-0675">Receptor</keyword>
<dbReference type="InterPro" id="IPR000483">
    <property type="entry name" value="Cys-rich_flank_reg_C"/>
</dbReference>
<gene>
    <name evidence="14" type="ORF">MCOR_53078</name>
</gene>
<sequence>MIITDIWFDILAILTMMIMIHADTYPECGKFCMCHLGTNGYRRAICNGSYIPKLPVSVKSIEIRNTNQKNIGRFDLINLTLHTVHNLELSGNSIRHIHQDAFVNLKWLSVLTINNETYLSVDVLKEALTKLSSKFIKKLRFTNNNWKYLPYDMFASFINSKIRKVYLTGNQFSAINGSAFRFLTLCENLILENNKLTEIHFQKMQRLKKLRLDGNRLAKVPNFCSIDGSLFPRLECLSLRDNNIGNIDRTSFICLPQLVFLQLSGISIDKLQNYVFSNLKKLEHVNLEMVYTLKRIEDFAFNSTSIKKIVMPNCKFRFDLIERFNPTTIFKFCPNVNYVNLGLNCLPKIPNILHSMFIPLENLETLMLFSTNLIELPRNLLTNFRKLRKLNLKNNKFHTFHQSSEIFGNITSLKSLDISSNLISIMNETSLPSILLDNLEKINLGSNPFSCTCDQNWFLEWIKQTKVNIVGYPYKYKCRYPNELEGQYLKSYKPTGDICNPWNPLYTIAIVLSLFGVSILVIIICIWICQNNIKNTVYLLRVVYNHRQGHVAFDERLNYEYHAFVVYCDADREWVHNVFLRKMESEEGIKLCIHQRDFDIGKNITGNIDKYLEKSWKVVVVMSNNFAKSEWCQWEVDVVQERRRRQGKDALLLIMLKIIDSKHMTSPLRTLLESTPHVRYQTGVGEDLF</sequence>
<evidence type="ECO:0000256" key="11">
    <source>
        <dbReference type="SAM" id="Phobius"/>
    </source>
</evidence>
<evidence type="ECO:0000256" key="3">
    <source>
        <dbReference type="ARBA" id="ARBA00022614"/>
    </source>
</evidence>
<comment type="similarity">
    <text evidence="2">Belongs to the Toll-like receptor family.</text>
</comment>
<feature type="transmembrane region" description="Helical" evidence="11">
    <location>
        <begin position="505"/>
        <end position="529"/>
    </location>
</feature>
<dbReference type="InterPro" id="IPR001611">
    <property type="entry name" value="Leu-rich_rpt"/>
</dbReference>
<evidence type="ECO:0000259" key="13">
    <source>
        <dbReference type="PROSITE" id="PS50104"/>
    </source>
</evidence>
<dbReference type="SMART" id="SM00369">
    <property type="entry name" value="LRR_TYP"/>
    <property type="match status" value="8"/>
</dbReference>
<dbReference type="SMART" id="SM00255">
    <property type="entry name" value="TIR"/>
    <property type="match status" value="1"/>
</dbReference>
<dbReference type="OrthoDB" id="6134202at2759"/>
<keyword evidence="10" id="KW-0325">Glycoprotein</keyword>
<dbReference type="GO" id="GO:0005886">
    <property type="term" value="C:plasma membrane"/>
    <property type="evidence" value="ECO:0007669"/>
    <property type="project" value="TreeGrafter"/>
</dbReference>
<evidence type="ECO:0000256" key="10">
    <source>
        <dbReference type="ARBA" id="ARBA00023180"/>
    </source>
</evidence>
<evidence type="ECO:0000256" key="9">
    <source>
        <dbReference type="ARBA" id="ARBA00023170"/>
    </source>
</evidence>
<dbReference type="Gene3D" id="3.40.50.10140">
    <property type="entry name" value="Toll/interleukin-1 receptor homology (TIR) domain"/>
    <property type="match status" value="1"/>
</dbReference>
<evidence type="ECO:0000313" key="14">
    <source>
        <dbReference type="EMBL" id="CAC5420899.1"/>
    </source>
</evidence>
<dbReference type="PROSITE" id="PS51450">
    <property type="entry name" value="LRR"/>
    <property type="match status" value="1"/>
</dbReference>
<comment type="subcellular location">
    <subcellularLocation>
        <location evidence="1">Membrane</location>
        <topology evidence="1">Single-pass type I membrane protein</topology>
    </subcellularLocation>
</comment>
<evidence type="ECO:0000256" key="5">
    <source>
        <dbReference type="ARBA" id="ARBA00022729"/>
    </source>
</evidence>
<keyword evidence="15" id="KW-1185">Reference proteome</keyword>
<keyword evidence="7 11" id="KW-1133">Transmembrane helix</keyword>